<dbReference type="Proteomes" id="UP000093071">
    <property type="component" value="Chromosome I"/>
</dbReference>
<evidence type="ECO:0008006" key="3">
    <source>
        <dbReference type="Google" id="ProtNLM"/>
    </source>
</evidence>
<gene>
    <name evidence="1" type="ORF">BN444_01804</name>
</gene>
<name>A0A1C3TIR6_XANCT</name>
<proteinExistence type="predicted"/>
<protein>
    <recommendedName>
        <fullName evidence="3">Transposase</fullName>
    </recommendedName>
</protein>
<dbReference type="EMBL" id="LT604072">
    <property type="protein sequence ID" value="SCB02910.1"/>
    <property type="molecule type" value="Genomic_DNA"/>
</dbReference>
<dbReference type="PATRIC" id="fig|1261556.5.peg.83"/>
<reference evidence="2" key="1">
    <citation type="submission" date="2016-07" db="EMBL/GenBank/DDBJ databases">
        <authorList>
            <person name="Jaenicke Sebastian"/>
        </authorList>
    </citation>
    <scope>NUCLEOTIDE SEQUENCE [LARGE SCALE GENOMIC DNA]</scope>
</reference>
<accession>A0A1C3TIR6</accession>
<sequence length="53" mass="5923">MTLNRIQFQKGLSIPAFLSRYGSEAQCVEALVQARWPDGMHVSAVRTRACQSL</sequence>
<dbReference type="AlphaFoldDB" id="A0A1C3TIR6"/>
<organism evidence="1 2">
    <name type="scientific">Xanthomonas translucens pv. translucens DSM 18974</name>
    <dbReference type="NCBI Taxonomy" id="1261556"/>
    <lineage>
        <taxon>Bacteria</taxon>
        <taxon>Pseudomonadati</taxon>
        <taxon>Pseudomonadota</taxon>
        <taxon>Gammaproteobacteria</taxon>
        <taxon>Lysobacterales</taxon>
        <taxon>Lysobacteraceae</taxon>
        <taxon>Xanthomonas</taxon>
        <taxon>Xanthomonas translucens group</taxon>
    </lineage>
</organism>
<evidence type="ECO:0000313" key="2">
    <source>
        <dbReference type="Proteomes" id="UP000093071"/>
    </source>
</evidence>
<evidence type="ECO:0000313" key="1">
    <source>
        <dbReference type="EMBL" id="SCB02910.1"/>
    </source>
</evidence>